<dbReference type="Proteomes" id="UP000514713">
    <property type="component" value="Chromosome"/>
</dbReference>
<keyword evidence="2" id="KW-1185">Reference proteome</keyword>
<dbReference type="RefSeq" id="WP_181931279.1">
    <property type="nucleotide sequence ID" value="NZ_CP054698.1"/>
</dbReference>
<evidence type="ECO:0000313" key="1">
    <source>
        <dbReference type="EMBL" id="QMS88073.1"/>
    </source>
</evidence>
<dbReference type="AlphaFoldDB" id="A0A7D7L9W1"/>
<organism evidence="1 2">
    <name type="scientific">Nostoc edaphicum CCNP1411</name>
    <dbReference type="NCBI Taxonomy" id="1472755"/>
    <lineage>
        <taxon>Bacteria</taxon>
        <taxon>Bacillati</taxon>
        <taxon>Cyanobacteriota</taxon>
        <taxon>Cyanophyceae</taxon>
        <taxon>Nostocales</taxon>
        <taxon>Nostocaceae</taxon>
        <taxon>Nostoc</taxon>
    </lineage>
</organism>
<proteinExistence type="predicted"/>
<reference evidence="2" key="1">
    <citation type="submission" date="2020-06" db="EMBL/GenBank/DDBJ databases">
        <title>Nostoc edaphicum CCNP1411 genome.</title>
        <authorList>
            <person name="Fidor A."/>
            <person name="Grabski M."/>
            <person name="Gawor J."/>
            <person name="Gromadka R."/>
            <person name="Wegrzyn G."/>
            <person name="Mazur-Marzec H."/>
        </authorList>
    </citation>
    <scope>NUCLEOTIDE SEQUENCE [LARGE SCALE GENOMIC DNA]</scope>
    <source>
        <strain evidence="2">CCNP1411</strain>
    </source>
</reference>
<protein>
    <submittedName>
        <fullName evidence="1">Uncharacterized protein</fullName>
    </submittedName>
</protein>
<name>A0A7D7L9W1_9NOSO</name>
<dbReference type="KEGG" id="ned:HUN01_10895"/>
<gene>
    <name evidence="1" type="ORF">HUN01_10895</name>
</gene>
<sequence length="57" mass="6871">MKRVSKALDERGIGDWYFYSALAQRPAIHVQHFQARRQEERIMIEEEFRNSEFTKGL</sequence>
<accession>A0A7D7L9W1</accession>
<dbReference type="EMBL" id="CP054698">
    <property type="protein sequence ID" value="QMS88073.1"/>
    <property type="molecule type" value="Genomic_DNA"/>
</dbReference>
<evidence type="ECO:0000313" key="2">
    <source>
        <dbReference type="Proteomes" id="UP000514713"/>
    </source>
</evidence>